<dbReference type="RefSeq" id="WP_166935369.1">
    <property type="nucleotide sequence ID" value="NZ_BAAADD010000009.1"/>
</dbReference>
<proteinExistence type="predicted"/>
<evidence type="ECO:0000256" key="1">
    <source>
        <dbReference type="SAM" id="Phobius"/>
    </source>
</evidence>
<organism evidence="2 3">
    <name type="scientific">Rhizomicrobium electricum</name>
    <dbReference type="NCBI Taxonomy" id="480070"/>
    <lineage>
        <taxon>Bacteria</taxon>
        <taxon>Pseudomonadati</taxon>
        <taxon>Pseudomonadota</taxon>
        <taxon>Alphaproteobacteria</taxon>
        <taxon>Micropepsales</taxon>
        <taxon>Micropepsaceae</taxon>
        <taxon>Rhizomicrobium</taxon>
    </lineage>
</organism>
<protein>
    <submittedName>
        <fullName evidence="2">Uncharacterized protein</fullName>
    </submittedName>
</protein>
<accession>A0ABN1F5B6</accession>
<feature type="transmembrane region" description="Helical" evidence="1">
    <location>
        <begin position="37"/>
        <end position="56"/>
    </location>
</feature>
<name>A0ABN1F5B6_9PROT</name>
<dbReference type="Proteomes" id="UP001499951">
    <property type="component" value="Unassembled WGS sequence"/>
</dbReference>
<dbReference type="EMBL" id="BAAADD010000009">
    <property type="protein sequence ID" value="GAA0582650.1"/>
    <property type="molecule type" value="Genomic_DNA"/>
</dbReference>
<keyword evidence="1" id="KW-0472">Membrane</keyword>
<keyword evidence="3" id="KW-1185">Reference proteome</keyword>
<gene>
    <name evidence="2" type="ORF">GCM10008942_34480</name>
</gene>
<evidence type="ECO:0000313" key="2">
    <source>
        <dbReference type="EMBL" id="GAA0582650.1"/>
    </source>
</evidence>
<comment type="caution">
    <text evidence="2">The sequence shown here is derived from an EMBL/GenBank/DDBJ whole genome shotgun (WGS) entry which is preliminary data.</text>
</comment>
<keyword evidence="1" id="KW-0812">Transmembrane</keyword>
<evidence type="ECO:0000313" key="3">
    <source>
        <dbReference type="Proteomes" id="UP001499951"/>
    </source>
</evidence>
<keyword evidence="1" id="KW-1133">Transmembrane helix</keyword>
<sequence length="58" mass="6435">MAGGLFGFCVLLFFSLRAVFFARREPSRRRIWLRDALLFAGLALLIAVLLAAPLLAGR</sequence>
<reference evidence="2 3" key="1">
    <citation type="journal article" date="2019" name="Int. J. Syst. Evol. Microbiol.">
        <title>The Global Catalogue of Microorganisms (GCM) 10K type strain sequencing project: providing services to taxonomists for standard genome sequencing and annotation.</title>
        <authorList>
            <consortium name="The Broad Institute Genomics Platform"/>
            <consortium name="The Broad Institute Genome Sequencing Center for Infectious Disease"/>
            <person name="Wu L."/>
            <person name="Ma J."/>
        </authorList>
    </citation>
    <scope>NUCLEOTIDE SEQUENCE [LARGE SCALE GENOMIC DNA]</scope>
    <source>
        <strain evidence="2 3">JCM 15089</strain>
    </source>
</reference>